<dbReference type="AlphaFoldDB" id="A0A095B7K8"/>
<reference evidence="2 3" key="1">
    <citation type="submission" date="2014-06" db="EMBL/GenBank/DDBJ databases">
        <title>Functional and comparative genomic analyses of the Drosophila gut microbiota identify candidate symbiosis factors.</title>
        <authorList>
            <person name="Newell P.D."/>
            <person name="Chaston J.M."/>
            <person name="Douglas A.E."/>
        </authorList>
    </citation>
    <scope>NUCLEOTIDE SEQUENCE [LARGE SCALE GENOMIC DNA]</scope>
    <source>
        <strain evidence="2 3">DmCS_006</strain>
    </source>
</reference>
<evidence type="ECO:0000313" key="2">
    <source>
        <dbReference type="EMBL" id="KGB24743.1"/>
    </source>
</evidence>
<keyword evidence="3" id="KW-1185">Reference proteome</keyword>
<protein>
    <recommendedName>
        <fullName evidence="1">HTH cro/C1-type domain-containing protein</fullName>
    </recommendedName>
</protein>
<dbReference type="STRING" id="104102.AtDm6_1056"/>
<accession>A0A095B7K8</accession>
<dbReference type="GeneID" id="89478240"/>
<name>A0A095B7K8_9PROT</name>
<dbReference type="SUPFAM" id="SSF47413">
    <property type="entry name" value="lambda repressor-like DNA-binding domains"/>
    <property type="match status" value="1"/>
</dbReference>
<dbReference type="PATRIC" id="fig|104102.7.peg.1051"/>
<sequence>MARAGLGLGVRELAALAEVSTNTITRLERGETLYPRTVEAIRSALETAGVQFIPENGGGAGVRLLTIPQNSKKEF</sequence>
<feature type="domain" description="HTH cro/C1-type" evidence="1">
    <location>
        <begin position="2"/>
        <end position="52"/>
    </location>
</feature>
<dbReference type="PROSITE" id="PS50943">
    <property type="entry name" value="HTH_CROC1"/>
    <property type="match status" value="1"/>
</dbReference>
<evidence type="ECO:0000313" key="3">
    <source>
        <dbReference type="Proteomes" id="UP000029448"/>
    </source>
</evidence>
<dbReference type="EMBL" id="JOKM01000030">
    <property type="protein sequence ID" value="KGB24743.1"/>
    <property type="molecule type" value="Genomic_DNA"/>
</dbReference>
<dbReference type="Gene3D" id="1.10.260.40">
    <property type="entry name" value="lambda repressor-like DNA-binding domains"/>
    <property type="match status" value="1"/>
</dbReference>
<dbReference type="InterPro" id="IPR010982">
    <property type="entry name" value="Lambda_DNA-bd_dom_sf"/>
</dbReference>
<evidence type="ECO:0000259" key="1">
    <source>
        <dbReference type="PROSITE" id="PS50943"/>
    </source>
</evidence>
<dbReference type="InterPro" id="IPR001387">
    <property type="entry name" value="Cro/C1-type_HTH"/>
</dbReference>
<proteinExistence type="predicted"/>
<dbReference type="Pfam" id="PF13560">
    <property type="entry name" value="HTH_31"/>
    <property type="match status" value="1"/>
</dbReference>
<dbReference type="RefSeq" id="WP_197056309.1">
    <property type="nucleotide sequence ID" value="NZ_JACAOJ010000001.1"/>
</dbReference>
<dbReference type="GO" id="GO:0003677">
    <property type="term" value="F:DNA binding"/>
    <property type="evidence" value="ECO:0007669"/>
    <property type="project" value="InterPro"/>
</dbReference>
<dbReference type="Proteomes" id="UP000029448">
    <property type="component" value="Unassembled WGS sequence"/>
</dbReference>
<gene>
    <name evidence="2" type="ORF">AtDm6_1056</name>
</gene>
<organism evidence="2 3">
    <name type="scientific">Acetobacter tropicalis</name>
    <dbReference type="NCBI Taxonomy" id="104102"/>
    <lineage>
        <taxon>Bacteria</taxon>
        <taxon>Pseudomonadati</taxon>
        <taxon>Pseudomonadota</taxon>
        <taxon>Alphaproteobacteria</taxon>
        <taxon>Acetobacterales</taxon>
        <taxon>Acetobacteraceae</taxon>
        <taxon>Acetobacter</taxon>
    </lineage>
</organism>
<comment type="caution">
    <text evidence="2">The sequence shown here is derived from an EMBL/GenBank/DDBJ whole genome shotgun (WGS) entry which is preliminary data.</text>
</comment>